<keyword evidence="7" id="KW-0732">Signal</keyword>
<feature type="chain" id="PRO_5032340315" description="Aconitate hydratase" evidence="7">
    <location>
        <begin position="20"/>
        <end position="370"/>
    </location>
</feature>
<dbReference type="SUPFAM" id="SSF52016">
    <property type="entry name" value="LeuD/IlvD-like"/>
    <property type="match status" value="1"/>
</dbReference>
<keyword evidence="11" id="KW-1185">Reference proteome</keyword>
<dbReference type="Pfam" id="PF00330">
    <property type="entry name" value="Aconitase"/>
    <property type="match status" value="1"/>
</dbReference>
<evidence type="ECO:0000313" key="10">
    <source>
        <dbReference type="EMBL" id="KAF7995192.1"/>
    </source>
</evidence>
<dbReference type="InterPro" id="IPR001030">
    <property type="entry name" value="Acoase/IPM_deHydtase_lsu_aba"/>
</dbReference>
<evidence type="ECO:0000256" key="7">
    <source>
        <dbReference type="SAM" id="SignalP"/>
    </source>
</evidence>
<keyword evidence="5" id="KW-0411">Iron-sulfur</keyword>
<keyword evidence="6" id="KW-0472">Membrane</keyword>
<name>A0A835CTA6_APHGI</name>
<dbReference type="InterPro" id="IPR000573">
    <property type="entry name" value="AconitaseA/IPMdHydase_ssu_swvl"/>
</dbReference>
<dbReference type="EMBL" id="JACMRX010000002">
    <property type="protein sequence ID" value="KAF7995192.1"/>
    <property type="molecule type" value="Genomic_DNA"/>
</dbReference>
<keyword evidence="6" id="KW-0812">Transmembrane</keyword>
<dbReference type="Gene3D" id="3.20.19.10">
    <property type="entry name" value="Aconitase, domain 4"/>
    <property type="match status" value="1"/>
</dbReference>
<organism evidence="10 11">
    <name type="scientific">Aphidius gifuensis</name>
    <name type="common">Parasitoid wasp</name>
    <dbReference type="NCBI Taxonomy" id="684658"/>
    <lineage>
        <taxon>Eukaryota</taxon>
        <taxon>Metazoa</taxon>
        <taxon>Ecdysozoa</taxon>
        <taxon>Arthropoda</taxon>
        <taxon>Hexapoda</taxon>
        <taxon>Insecta</taxon>
        <taxon>Pterygota</taxon>
        <taxon>Neoptera</taxon>
        <taxon>Endopterygota</taxon>
        <taxon>Hymenoptera</taxon>
        <taxon>Apocrita</taxon>
        <taxon>Ichneumonoidea</taxon>
        <taxon>Braconidae</taxon>
        <taxon>Aphidiinae</taxon>
        <taxon>Aphidius</taxon>
    </lineage>
</organism>
<feature type="transmembrane region" description="Helical" evidence="6">
    <location>
        <begin position="78"/>
        <end position="95"/>
    </location>
</feature>
<dbReference type="InterPro" id="IPR036008">
    <property type="entry name" value="Aconitase_4Fe-4S_dom"/>
</dbReference>
<comment type="cofactor">
    <cofactor evidence="1">
        <name>[4Fe-4S] cluster</name>
        <dbReference type="ChEBI" id="CHEBI:49883"/>
    </cofactor>
</comment>
<feature type="domain" description="Aconitase/3-isopropylmalate dehydratase large subunit alpha/beta/alpha" evidence="8">
    <location>
        <begin position="15"/>
        <end position="53"/>
    </location>
</feature>
<dbReference type="SUPFAM" id="SSF53732">
    <property type="entry name" value="Aconitase iron-sulfur domain"/>
    <property type="match status" value="1"/>
</dbReference>
<keyword evidence="6" id="KW-1133">Transmembrane helix</keyword>
<dbReference type="OrthoDB" id="2279155at2759"/>
<protein>
    <recommendedName>
        <fullName evidence="12">Aconitate hydratase</fullName>
    </recommendedName>
</protein>
<evidence type="ECO:0000256" key="6">
    <source>
        <dbReference type="SAM" id="Phobius"/>
    </source>
</evidence>
<keyword evidence="3" id="KW-0479">Metal-binding</keyword>
<feature type="domain" description="Aconitase A/isopropylmalate dehydratase small subunit swivel" evidence="9">
    <location>
        <begin position="234"/>
        <end position="300"/>
    </location>
</feature>
<dbReference type="PROSITE" id="PS01244">
    <property type="entry name" value="ACONITASE_2"/>
    <property type="match status" value="1"/>
</dbReference>
<evidence type="ECO:0000256" key="4">
    <source>
        <dbReference type="ARBA" id="ARBA00023004"/>
    </source>
</evidence>
<evidence type="ECO:0000256" key="3">
    <source>
        <dbReference type="ARBA" id="ARBA00022723"/>
    </source>
</evidence>
<dbReference type="PANTHER" id="PTHR11670">
    <property type="entry name" value="ACONITASE/IRON-RESPONSIVE ELEMENT FAMILY MEMBER"/>
    <property type="match status" value="1"/>
</dbReference>
<proteinExistence type="inferred from homology"/>
<dbReference type="InterPro" id="IPR015931">
    <property type="entry name" value="Acnase/IPM_dHydase_lsu_aba_1/3"/>
</dbReference>
<evidence type="ECO:0000259" key="8">
    <source>
        <dbReference type="Pfam" id="PF00330"/>
    </source>
</evidence>
<evidence type="ECO:0000256" key="2">
    <source>
        <dbReference type="ARBA" id="ARBA00007185"/>
    </source>
</evidence>
<evidence type="ECO:0000256" key="5">
    <source>
        <dbReference type="ARBA" id="ARBA00023014"/>
    </source>
</evidence>
<reference evidence="10 11" key="1">
    <citation type="submission" date="2020-08" db="EMBL/GenBank/DDBJ databases">
        <title>Aphidius gifuensis genome sequencing and assembly.</title>
        <authorList>
            <person name="Du Z."/>
        </authorList>
    </citation>
    <scope>NUCLEOTIDE SEQUENCE [LARGE SCALE GENOMIC DNA]</scope>
    <source>
        <strain evidence="10">YNYX2018</strain>
        <tissue evidence="10">Adults</tissue>
    </source>
</reference>
<evidence type="ECO:0000313" key="11">
    <source>
        <dbReference type="Proteomes" id="UP000639338"/>
    </source>
</evidence>
<dbReference type="Gene3D" id="3.30.499.10">
    <property type="entry name" value="Aconitase, domain 3"/>
    <property type="match status" value="1"/>
</dbReference>
<dbReference type="GO" id="GO:0046872">
    <property type="term" value="F:metal ion binding"/>
    <property type="evidence" value="ECO:0007669"/>
    <property type="project" value="UniProtKB-KW"/>
</dbReference>
<evidence type="ECO:0008006" key="12">
    <source>
        <dbReference type="Google" id="ProtNLM"/>
    </source>
</evidence>
<evidence type="ECO:0000259" key="9">
    <source>
        <dbReference type="Pfam" id="PF00694"/>
    </source>
</evidence>
<dbReference type="InterPro" id="IPR006249">
    <property type="entry name" value="Aconitase/IRP2"/>
</dbReference>
<accession>A0A835CTA6</accession>
<dbReference type="InterPro" id="IPR015928">
    <property type="entry name" value="Aconitase/3IPM_dehydase_swvl"/>
</dbReference>
<evidence type="ECO:0000256" key="1">
    <source>
        <dbReference type="ARBA" id="ARBA00001966"/>
    </source>
</evidence>
<dbReference type="GO" id="GO:0051536">
    <property type="term" value="F:iron-sulfur cluster binding"/>
    <property type="evidence" value="ECO:0007669"/>
    <property type="project" value="UniProtKB-KW"/>
</dbReference>
<comment type="similarity">
    <text evidence="2">Belongs to the aconitase/IPM isomerase family.</text>
</comment>
<comment type="caution">
    <text evidence="10">The sequence shown here is derived from an EMBL/GenBank/DDBJ whole genome shotgun (WGS) entry which is preliminary data.</text>
</comment>
<dbReference type="Proteomes" id="UP000639338">
    <property type="component" value="Unassembled WGS sequence"/>
</dbReference>
<keyword evidence="4" id="KW-0408">Iron</keyword>
<sequence length="370" mass="40474">MINSCTNFIISWIWVVTYYLRESGVIPALTQLGFNVVGYGCMTCIGNSGPLEDLIVDAIEKSSKVKYFKINLKPKMKLLLVLLLVVISTIEASWYDGVPFVSQVKSAVQAALGDMKGAERTQQNFIRQAPGVAQITSAVQAHNGDYQGARDTQKQFIDAVEETVDGTPVLGHIKGITHMLLGQNEKGEESLKSASSSSGIVIGAAAGGPVGAIAGRILADNLITEVDIDKSCITFDAAEKYKNNNTPLIALVEKKYGSGSSRDWAAKRPYLLGIRAVIAESYERIHRSHLVGMGIAPLQYLPGQNADTLGLPEFELFDIEIPDNCVPHQQITVYTNSDKKFYVIVRFDTEVDLTYYKNGGILNYMIRSII</sequence>
<dbReference type="Pfam" id="PF00694">
    <property type="entry name" value="Aconitase_C"/>
    <property type="match status" value="1"/>
</dbReference>
<dbReference type="InterPro" id="IPR018136">
    <property type="entry name" value="Aconitase_4Fe-4S_BS"/>
</dbReference>
<feature type="signal peptide" evidence="7">
    <location>
        <begin position="1"/>
        <end position="19"/>
    </location>
</feature>
<dbReference type="AlphaFoldDB" id="A0A835CTA6"/>
<gene>
    <name evidence="10" type="ORF">HCN44_004664</name>
</gene>